<organism evidence="1 2">
    <name type="scientific">Mesoflavibacter zeaxanthinifaciens subsp. sabulilitoris</name>
    <dbReference type="NCBI Taxonomy" id="1520893"/>
    <lineage>
        <taxon>Bacteria</taxon>
        <taxon>Pseudomonadati</taxon>
        <taxon>Bacteroidota</taxon>
        <taxon>Flavobacteriia</taxon>
        <taxon>Flavobacteriales</taxon>
        <taxon>Flavobacteriaceae</taxon>
        <taxon>Mesoflavibacter</taxon>
    </lineage>
</organism>
<name>A0A2T1NBQ6_9FLAO</name>
<evidence type="ECO:0000313" key="1">
    <source>
        <dbReference type="EMBL" id="PSG89862.1"/>
    </source>
</evidence>
<dbReference type="SUPFAM" id="SSF55729">
    <property type="entry name" value="Acyl-CoA N-acyltransferases (Nat)"/>
    <property type="match status" value="1"/>
</dbReference>
<keyword evidence="2" id="KW-1185">Reference proteome</keyword>
<dbReference type="Proteomes" id="UP000238430">
    <property type="component" value="Unassembled WGS sequence"/>
</dbReference>
<dbReference type="AlphaFoldDB" id="A0A2T1NBQ6"/>
<accession>A0A2T1NBQ6</accession>
<proteinExistence type="predicted"/>
<dbReference type="InterPro" id="IPR016181">
    <property type="entry name" value="Acyl_CoA_acyltransferase"/>
</dbReference>
<dbReference type="EMBL" id="PXOT01000023">
    <property type="protein sequence ID" value="PSG89862.1"/>
    <property type="molecule type" value="Genomic_DNA"/>
</dbReference>
<dbReference type="OrthoDB" id="9808687at2"/>
<reference evidence="1 2" key="1">
    <citation type="submission" date="2018-03" db="EMBL/GenBank/DDBJ databases">
        <title>Mesoflavibacter sp. HG37 and Mesoflavibacter sp. HG96 sp.nov., two marine bacteria isolated from seawater of Western Pacific Ocean.</title>
        <authorList>
            <person name="Cheng H."/>
            <person name="Wu Y.-H."/>
            <person name="Guo L.-L."/>
            <person name="Xu X.-W."/>
        </authorList>
    </citation>
    <scope>NUCLEOTIDE SEQUENCE [LARGE SCALE GENOMIC DNA]</scope>
    <source>
        <strain evidence="1 2">KCTC 42117</strain>
    </source>
</reference>
<gene>
    <name evidence="1" type="ORF">C7H61_08640</name>
</gene>
<dbReference type="Gene3D" id="3.40.630.30">
    <property type="match status" value="1"/>
</dbReference>
<protein>
    <submittedName>
        <fullName evidence="1">FemAB family protein</fullName>
    </submittedName>
</protein>
<comment type="caution">
    <text evidence="1">The sequence shown here is derived from an EMBL/GenBank/DDBJ whole genome shotgun (WGS) entry which is preliminary data.</text>
</comment>
<evidence type="ECO:0000313" key="2">
    <source>
        <dbReference type="Proteomes" id="UP000238430"/>
    </source>
</evidence>
<sequence length="314" mass="37053">MYSVLKYSASHLKLWNDFISQSKNGTFLFNRHFMDYHKDRFEDYSLMVFKDKKLVAVLPANRVEDKLFSHQGLTYGGFVFCENIKDFTSLVDIISQVGVFLKKQNFKSLKIKSIPEFYYKQKYLYNEIITCFNEQVEETKMVFAVDLTKKLTIHKNKLKKYRNNKHHFIIDKSNQFDRFWNDVLIPRLREKHQAQPVHSLSEIKYLSNLFPDNIKQFNIYLDNILLAGITIFEKDHVVKSQYGATTTLGEKYRALDYLFIHLINLYQKEGKQSFSMGTAFAKTPLGYNPGLKKQKEELGCTIFEQSIINLEFDD</sequence>